<dbReference type="EMBL" id="JAJHUN010000011">
    <property type="protein sequence ID" value="KAJ4144550.1"/>
    <property type="molecule type" value="Genomic_DNA"/>
</dbReference>
<evidence type="ECO:0000256" key="3">
    <source>
        <dbReference type="ARBA" id="ARBA00006922"/>
    </source>
</evidence>
<evidence type="ECO:0000313" key="11">
    <source>
        <dbReference type="Proteomes" id="UP001144673"/>
    </source>
</evidence>
<reference evidence="10" key="1">
    <citation type="journal article" date="2023" name="Access Microbiol">
        <title>De-novo genome assembly for Akanthomyces muscarius, a biocontrol agent of insect agricultural pests.</title>
        <authorList>
            <person name="Erdos Z."/>
            <person name="Studholme D.J."/>
            <person name="Raymond B."/>
            <person name="Sharma M."/>
        </authorList>
    </citation>
    <scope>NUCLEOTIDE SEQUENCE</scope>
    <source>
        <strain evidence="10">Ve6</strain>
    </source>
</reference>
<gene>
    <name evidence="10" type="ORF">LMH87_003431</name>
</gene>
<dbReference type="RefSeq" id="XP_056048220.1">
    <property type="nucleotide sequence ID" value="XM_056192973.1"/>
</dbReference>
<feature type="region of interest" description="Disordered" evidence="9">
    <location>
        <begin position="23"/>
        <end position="74"/>
    </location>
</feature>
<evidence type="ECO:0000256" key="8">
    <source>
        <dbReference type="ARBA" id="ARBA00023242"/>
    </source>
</evidence>
<evidence type="ECO:0000256" key="7">
    <source>
        <dbReference type="ARBA" id="ARBA00023163"/>
    </source>
</evidence>
<protein>
    <recommendedName>
        <fullName evidence="12">Cyclin-dependent kinase</fullName>
    </recommendedName>
</protein>
<name>A0A9W8Q2J1_AKAMU</name>
<feature type="compositionally biased region" description="Low complexity" evidence="9">
    <location>
        <begin position="263"/>
        <end position="277"/>
    </location>
</feature>
<feature type="region of interest" description="Disordered" evidence="9">
    <location>
        <begin position="508"/>
        <end position="555"/>
    </location>
</feature>
<dbReference type="InterPro" id="IPR013734">
    <property type="entry name" value="TF_Nrm1/Whi5"/>
</dbReference>
<evidence type="ECO:0000256" key="9">
    <source>
        <dbReference type="SAM" id="MobiDB-lite"/>
    </source>
</evidence>
<feature type="compositionally biased region" description="Low complexity" evidence="9">
    <location>
        <begin position="345"/>
        <end position="354"/>
    </location>
</feature>
<dbReference type="GO" id="GO:0000082">
    <property type="term" value="P:G1/S transition of mitotic cell cycle"/>
    <property type="evidence" value="ECO:0007669"/>
    <property type="project" value="InterPro"/>
</dbReference>
<evidence type="ECO:0000256" key="5">
    <source>
        <dbReference type="ARBA" id="ARBA00022491"/>
    </source>
</evidence>
<dbReference type="PANTHER" id="PTHR28246">
    <property type="entry name" value="G1-SPECIFIC TRANSCRIPTIONAL REPRESSOR WHI5-RELATED"/>
    <property type="match status" value="1"/>
</dbReference>
<dbReference type="GeneID" id="80890590"/>
<proteinExistence type="inferred from homology"/>
<feature type="compositionally biased region" description="Polar residues" evidence="9">
    <location>
        <begin position="106"/>
        <end position="135"/>
    </location>
</feature>
<dbReference type="GO" id="GO:0033309">
    <property type="term" value="C:SBF transcription complex"/>
    <property type="evidence" value="ECO:0007669"/>
    <property type="project" value="TreeGrafter"/>
</dbReference>
<evidence type="ECO:0000256" key="6">
    <source>
        <dbReference type="ARBA" id="ARBA00023015"/>
    </source>
</evidence>
<feature type="compositionally biased region" description="Basic and acidic residues" evidence="9">
    <location>
        <begin position="517"/>
        <end position="527"/>
    </location>
</feature>
<evidence type="ECO:0008006" key="12">
    <source>
        <dbReference type="Google" id="ProtNLM"/>
    </source>
</evidence>
<organism evidence="10 11">
    <name type="scientific">Akanthomyces muscarius</name>
    <name type="common">Entomopathogenic fungus</name>
    <name type="synonym">Lecanicillium muscarium</name>
    <dbReference type="NCBI Taxonomy" id="2231603"/>
    <lineage>
        <taxon>Eukaryota</taxon>
        <taxon>Fungi</taxon>
        <taxon>Dikarya</taxon>
        <taxon>Ascomycota</taxon>
        <taxon>Pezizomycotina</taxon>
        <taxon>Sordariomycetes</taxon>
        <taxon>Hypocreomycetidae</taxon>
        <taxon>Hypocreales</taxon>
        <taxon>Cordycipitaceae</taxon>
        <taxon>Akanthomyces</taxon>
    </lineage>
</organism>
<feature type="region of interest" description="Disordered" evidence="9">
    <location>
        <begin position="175"/>
        <end position="207"/>
    </location>
</feature>
<dbReference type="AlphaFoldDB" id="A0A9W8Q2J1"/>
<evidence type="ECO:0000313" key="10">
    <source>
        <dbReference type="EMBL" id="KAJ4144550.1"/>
    </source>
</evidence>
<feature type="region of interest" description="Disordered" evidence="9">
    <location>
        <begin position="258"/>
        <end position="382"/>
    </location>
</feature>
<feature type="compositionally biased region" description="Polar residues" evidence="9">
    <location>
        <begin position="321"/>
        <end position="330"/>
    </location>
</feature>
<keyword evidence="4" id="KW-0963">Cytoplasm</keyword>
<dbReference type="Proteomes" id="UP001144673">
    <property type="component" value="Chromosome 2"/>
</dbReference>
<keyword evidence="11" id="KW-1185">Reference proteome</keyword>
<comment type="subcellular location">
    <subcellularLocation>
        <location evidence="2">Cytoplasm</location>
    </subcellularLocation>
    <subcellularLocation>
        <location evidence="1">Nucleus</location>
    </subcellularLocation>
</comment>
<keyword evidence="5" id="KW-0678">Repressor</keyword>
<feature type="compositionally biased region" description="Low complexity" evidence="9">
    <location>
        <begin position="34"/>
        <end position="50"/>
    </location>
</feature>
<keyword evidence="7" id="KW-0804">Transcription</keyword>
<sequence>MTTPRSALLSRALFSVLSGTASRRRPLNFRMSQPGPGASSGEAVPSSSASSRRDGNDFTVPATPPIANAHAEAGATSSTLHASGIMDGISGASQKAWASSSTFEPSITTAAGSAPHDSSQTTPDSQESVTMNSGDTRPAGDLLAIGAAGSQEAKSQAGQQLLQLSAIAAAQQRLDQEDAAVGSRKRTANGEVKMRSRSNSPIKGHGRSISAVSMNSAGSHIGDMSADLKTRLAYAMMKVNHGWQSRSLDEVESLASQAASPVSSNSTLHRRLSSSTSPRPPPTSAAQVRFAPDPVEPRRKSHSPPGRSGKPTLAPPAPIQPSLSKQSINGRRNPVPRHTPTLLTHSHSASAAHSYSPRQHPDAGAMSSSQPSRPSEGIAYSPHQNVREQDAIETLLFMSSPNNSSNLKHAFSPSVSPAPQQGLLHEAMHRNTPSSSFRKGLPGQRPPIPQRRVGFDQSPVMGPPPGSPMELDSPQQPYRSPNAWTPKRRANGVSGHLRGALSLPSGLGLGNGRARQALRDEDIERMLDQTPDDSSDDEDIKLPPRTNGVAGAVGI</sequence>
<feature type="region of interest" description="Disordered" evidence="9">
    <location>
        <begin position="106"/>
        <end position="141"/>
    </location>
</feature>
<dbReference type="KEGG" id="amus:LMH87_003431"/>
<dbReference type="GO" id="GO:0003712">
    <property type="term" value="F:transcription coregulator activity"/>
    <property type="evidence" value="ECO:0007669"/>
    <property type="project" value="TreeGrafter"/>
</dbReference>
<accession>A0A9W8Q2J1</accession>
<keyword evidence="6" id="KW-0805">Transcription regulation</keyword>
<dbReference type="InterPro" id="IPR039198">
    <property type="entry name" value="Srl3/Whi5"/>
</dbReference>
<comment type="caution">
    <text evidence="10">The sequence shown here is derived from an EMBL/GenBank/DDBJ whole genome shotgun (WGS) entry which is preliminary data.</text>
</comment>
<evidence type="ECO:0000256" key="1">
    <source>
        <dbReference type="ARBA" id="ARBA00004123"/>
    </source>
</evidence>
<evidence type="ECO:0000256" key="2">
    <source>
        <dbReference type="ARBA" id="ARBA00004496"/>
    </source>
</evidence>
<evidence type="ECO:0000256" key="4">
    <source>
        <dbReference type="ARBA" id="ARBA00022490"/>
    </source>
</evidence>
<feature type="compositionally biased region" description="Acidic residues" evidence="9">
    <location>
        <begin position="530"/>
        <end position="539"/>
    </location>
</feature>
<comment type="similarity">
    <text evidence="3">Belongs to the WHI5/NRM1 family.</text>
</comment>
<dbReference type="GO" id="GO:0005737">
    <property type="term" value="C:cytoplasm"/>
    <property type="evidence" value="ECO:0007669"/>
    <property type="project" value="UniProtKB-SubCell"/>
</dbReference>
<keyword evidence="8" id="KW-0539">Nucleus</keyword>
<feature type="region of interest" description="Disordered" evidence="9">
    <location>
        <begin position="432"/>
        <end position="478"/>
    </location>
</feature>
<dbReference type="PANTHER" id="PTHR28246:SF1">
    <property type="entry name" value="G1-SPECIFIC TRANSCRIPTIONAL REPRESSOR WHI5-RELATED"/>
    <property type="match status" value="1"/>
</dbReference>
<dbReference type="Pfam" id="PF08528">
    <property type="entry name" value="Whi5"/>
    <property type="match status" value="1"/>
</dbReference>